<dbReference type="PhylomeDB" id="A0A0G4F9L0"/>
<name>A0A0G4F9L0_9ALVE</name>
<dbReference type="InterPro" id="IPR029063">
    <property type="entry name" value="SAM-dependent_MTases_sf"/>
</dbReference>
<keyword evidence="4" id="KW-1133">Transmembrane helix</keyword>
<dbReference type="InterPro" id="IPR023576">
    <property type="entry name" value="UbiE/COQ5_MeTrFase_CS"/>
</dbReference>
<dbReference type="CDD" id="cd02440">
    <property type="entry name" value="AdoMet_MTases"/>
    <property type="match status" value="1"/>
</dbReference>
<evidence type="ECO:0000256" key="2">
    <source>
        <dbReference type="ARBA" id="ARBA00022679"/>
    </source>
</evidence>
<evidence type="ECO:0000256" key="3">
    <source>
        <dbReference type="ARBA" id="ARBA00022691"/>
    </source>
</evidence>
<dbReference type="GO" id="GO:0032259">
    <property type="term" value="P:methylation"/>
    <property type="evidence" value="ECO:0007669"/>
    <property type="project" value="UniProtKB-KW"/>
</dbReference>
<organism evidence="6">
    <name type="scientific">Chromera velia CCMP2878</name>
    <dbReference type="NCBI Taxonomy" id="1169474"/>
    <lineage>
        <taxon>Eukaryota</taxon>
        <taxon>Sar</taxon>
        <taxon>Alveolata</taxon>
        <taxon>Colpodellida</taxon>
        <taxon>Chromeraceae</taxon>
        <taxon>Chromera</taxon>
    </lineage>
</organism>
<evidence type="ECO:0000313" key="6">
    <source>
        <dbReference type="EMBL" id="CEM09059.1"/>
    </source>
</evidence>
<keyword evidence="4" id="KW-0472">Membrane</keyword>
<proteinExistence type="predicted"/>
<feature type="domain" description="Methyltransferase type 11" evidence="5">
    <location>
        <begin position="83"/>
        <end position="180"/>
    </location>
</feature>
<sequence>MSLGRAAATVGGGAVMVAGGFYLGYASLLRKSNKESPPTEKERRDTFDKLATVYDNVVYVDEAFNGVQGWRRRLIQKARGDVLEVAIGTGRNFDYYLLPKVKSITGTDFSRPMLKVAEQKKAKIDPIPLRLVVSNCLKMTEFPDETFDSVVDTFGICSYEKPVESLREMGRVLKKDGELLLLEHGQAVVPAITNYLNKKTIKHAKKFGCFYDRDILSLVDEAGFDVKEVRRRHFGTTYMITAVKPRGGLRGSRRVSSQLTEN</sequence>
<dbReference type="PROSITE" id="PS01184">
    <property type="entry name" value="UBIE_2"/>
    <property type="match status" value="1"/>
</dbReference>
<evidence type="ECO:0000256" key="1">
    <source>
        <dbReference type="ARBA" id="ARBA00022603"/>
    </source>
</evidence>
<gene>
    <name evidence="6" type="ORF">Cvel_15784</name>
</gene>
<dbReference type="VEuPathDB" id="CryptoDB:Cvel_15784"/>
<protein>
    <recommendedName>
        <fullName evidence="5">Methyltransferase type 11 domain-containing protein</fullName>
    </recommendedName>
</protein>
<keyword evidence="2" id="KW-0808">Transferase</keyword>
<feature type="transmembrane region" description="Helical" evidence="4">
    <location>
        <begin position="6"/>
        <end position="25"/>
    </location>
</feature>
<keyword evidence="1" id="KW-0489">Methyltransferase</keyword>
<dbReference type="EMBL" id="CDMZ01000203">
    <property type="protein sequence ID" value="CEM09059.1"/>
    <property type="molecule type" value="Genomic_DNA"/>
</dbReference>
<keyword evidence="4" id="KW-0812">Transmembrane</keyword>
<dbReference type="PANTHER" id="PTHR42912:SF80">
    <property type="entry name" value="METHYLTRANSFERASE DOMAIN-CONTAINING PROTEIN"/>
    <property type="match status" value="1"/>
</dbReference>
<evidence type="ECO:0000256" key="4">
    <source>
        <dbReference type="SAM" id="Phobius"/>
    </source>
</evidence>
<dbReference type="GO" id="GO:0008757">
    <property type="term" value="F:S-adenosylmethionine-dependent methyltransferase activity"/>
    <property type="evidence" value="ECO:0007669"/>
    <property type="project" value="InterPro"/>
</dbReference>
<dbReference type="SUPFAM" id="SSF53335">
    <property type="entry name" value="S-adenosyl-L-methionine-dependent methyltransferases"/>
    <property type="match status" value="1"/>
</dbReference>
<dbReference type="PANTHER" id="PTHR42912">
    <property type="entry name" value="METHYLTRANSFERASE"/>
    <property type="match status" value="1"/>
</dbReference>
<dbReference type="InterPro" id="IPR050508">
    <property type="entry name" value="Methyltransf_Superfamily"/>
</dbReference>
<dbReference type="Pfam" id="PF08241">
    <property type="entry name" value="Methyltransf_11"/>
    <property type="match status" value="1"/>
</dbReference>
<dbReference type="InterPro" id="IPR013216">
    <property type="entry name" value="Methyltransf_11"/>
</dbReference>
<dbReference type="Gene3D" id="3.40.50.150">
    <property type="entry name" value="Vaccinia Virus protein VP39"/>
    <property type="match status" value="1"/>
</dbReference>
<reference evidence="6" key="1">
    <citation type="submission" date="2014-11" db="EMBL/GenBank/DDBJ databases">
        <authorList>
            <person name="Otto D Thomas"/>
            <person name="Naeem Raeece"/>
        </authorList>
    </citation>
    <scope>NUCLEOTIDE SEQUENCE</scope>
</reference>
<accession>A0A0G4F9L0</accession>
<evidence type="ECO:0000259" key="5">
    <source>
        <dbReference type="Pfam" id="PF08241"/>
    </source>
</evidence>
<dbReference type="AlphaFoldDB" id="A0A0G4F9L0"/>
<keyword evidence="3" id="KW-0949">S-adenosyl-L-methionine</keyword>